<protein>
    <submittedName>
        <fullName evidence="2">Transposase</fullName>
    </submittedName>
</protein>
<evidence type="ECO:0000313" key="4">
    <source>
        <dbReference type="Proteomes" id="UP000029558"/>
    </source>
</evidence>
<evidence type="ECO:0000313" key="2">
    <source>
        <dbReference type="EMBL" id="ALB22441.1"/>
    </source>
</evidence>
<gene>
    <name evidence="2" type="ORF">KU39_1259</name>
    <name evidence="3" type="ORF">KU39_2088</name>
    <name evidence="1" type="ORF">KU39_625</name>
</gene>
<reference evidence="2 4" key="1">
    <citation type="journal article" date="2014" name="Genome Announc.">
        <title>Comparative Genome Analysis of Two Isolates of the Fish Pathogen Piscirickettsia salmonis from Different Hosts Reveals Major Differences in Virulence-Associated Secretion Systems.</title>
        <authorList>
            <person name="Bohle H."/>
            <person name="Henriquez P."/>
            <person name="Grothusen H."/>
            <person name="Navas E."/>
            <person name="Sandoval A."/>
            <person name="Bustamante F."/>
            <person name="Bustos P."/>
            <person name="Mancilla M."/>
        </authorList>
    </citation>
    <scope>NUCLEOTIDE SEQUENCE [LARGE SCALE GENOMIC DNA]</scope>
    <source>
        <strain evidence="4">B1-32597</strain>
        <strain evidence="2">PM32597B1</strain>
    </source>
</reference>
<reference evidence="2" key="2">
    <citation type="submission" date="2015-08" db="EMBL/GenBank/DDBJ databases">
        <title>Complete genome sequence of Piscirickettsia salmonis strain PM32597B1.</title>
        <authorList>
            <person name="Bohle H."/>
            <person name="Henriquez P."/>
            <person name="Navas E."/>
            <person name="Grothusen H."/>
            <person name="Bustamante F."/>
            <person name="Bustos P."/>
            <person name="Bustos P."/>
            <person name="Mancilla M."/>
        </authorList>
    </citation>
    <scope>NUCLEOTIDE SEQUENCE</scope>
    <source>
        <strain evidence="2">PM32597B1</strain>
    </source>
</reference>
<dbReference type="Proteomes" id="UP000029558">
    <property type="component" value="Chromosome"/>
</dbReference>
<proteinExistence type="predicted"/>
<accession>A0AAC9EUW6</accession>
<evidence type="ECO:0000313" key="3">
    <source>
        <dbReference type="EMBL" id="ALB23268.1"/>
    </source>
</evidence>
<name>A0AAC9EUW6_PISSA</name>
<sequence>MLYPINLTCKVMKVSRSAFYAWDKRPAKVISIEELQLYRRCKELFKESRGSLGSRMMAYKLMALP</sequence>
<evidence type="ECO:0000313" key="1">
    <source>
        <dbReference type="EMBL" id="ALB21809.1"/>
    </source>
</evidence>
<organism evidence="2 4">
    <name type="scientific">Piscirickettsia salmonis</name>
    <dbReference type="NCBI Taxonomy" id="1238"/>
    <lineage>
        <taxon>Bacteria</taxon>
        <taxon>Pseudomonadati</taxon>
        <taxon>Pseudomonadota</taxon>
        <taxon>Gammaproteobacteria</taxon>
        <taxon>Thiotrichales</taxon>
        <taxon>Piscirickettsiaceae</taxon>
        <taxon>Piscirickettsia</taxon>
    </lineage>
</organism>
<dbReference type="EMBL" id="CP012508">
    <property type="protein sequence ID" value="ALB23268.1"/>
    <property type="molecule type" value="Genomic_DNA"/>
</dbReference>
<dbReference type="AlphaFoldDB" id="A0AAC9EUW6"/>
<dbReference type="EMBL" id="CP012508">
    <property type="protein sequence ID" value="ALB22441.1"/>
    <property type="molecule type" value="Genomic_DNA"/>
</dbReference>
<dbReference type="EMBL" id="CP012508">
    <property type="protein sequence ID" value="ALB21809.1"/>
    <property type="molecule type" value="Genomic_DNA"/>
</dbReference>